<keyword evidence="2" id="KW-0560">Oxidoreductase</keyword>
<dbReference type="SUPFAM" id="SSF50475">
    <property type="entry name" value="FMN-binding split barrel"/>
    <property type="match status" value="1"/>
</dbReference>
<dbReference type="InterPro" id="IPR002563">
    <property type="entry name" value="Flavin_Rdtase-like_dom"/>
</dbReference>
<comment type="similarity">
    <text evidence="1">Belongs to the non-flavoprotein flavin reductase family.</text>
</comment>
<accession>A0ABY5MAV0</accession>
<dbReference type="Gene3D" id="2.30.110.10">
    <property type="entry name" value="Electron Transport, Fmn-binding Protein, Chain A"/>
    <property type="match status" value="1"/>
</dbReference>
<dbReference type="Proteomes" id="UP001316184">
    <property type="component" value="Chromosome"/>
</dbReference>
<evidence type="ECO:0000256" key="2">
    <source>
        <dbReference type="ARBA" id="ARBA00023002"/>
    </source>
</evidence>
<keyword evidence="5" id="KW-1185">Reference proteome</keyword>
<reference evidence="4 5" key="1">
    <citation type="submission" date="2022-08" db="EMBL/GenBank/DDBJ databases">
        <title>novel species in genus Aeromicrobium.</title>
        <authorList>
            <person name="Ye L."/>
        </authorList>
    </citation>
    <scope>NUCLEOTIDE SEQUENCE [LARGE SCALE GENOMIC DNA]</scope>
    <source>
        <strain evidence="5">zg-Y1379</strain>
    </source>
</reference>
<sequence length="174" mass="18519">MTALSPKSDAALEAAETGREFRKVLGHLPTGVVLVAAHTASGPVGMAVNSITSVSLDPPLVSICVARTSTSWPRIRSAGRFCISVLADHHEQTSRRFSAPGEDRFAGETWHDEPAGPALDGAVARLDCEMYAEYGAGDHTIVVARVAALDAVEDGHALVFFRGQYGRFVPHQQP</sequence>
<dbReference type="SMART" id="SM00903">
    <property type="entry name" value="Flavin_Reduct"/>
    <property type="match status" value="1"/>
</dbReference>
<feature type="domain" description="Flavin reductase like" evidence="3">
    <location>
        <begin position="25"/>
        <end position="167"/>
    </location>
</feature>
<dbReference type="InterPro" id="IPR012349">
    <property type="entry name" value="Split_barrel_FMN-bd"/>
</dbReference>
<evidence type="ECO:0000259" key="3">
    <source>
        <dbReference type="SMART" id="SM00903"/>
    </source>
</evidence>
<protein>
    <submittedName>
        <fullName evidence="4">Flavin reductase family protein</fullName>
    </submittedName>
</protein>
<gene>
    <name evidence="4" type="ORF">NQV15_13665</name>
</gene>
<dbReference type="Pfam" id="PF01613">
    <property type="entry name" value="Flavin_Reduct"/>
    <property type="match status" value="1"/>
</dbReference>
<evidence type="ECO:0000313" key="5">
    <source>
        <dbReference type="Proteomes" id="UP001316184"/>
    </source>
</evidence>
<organism evidence="4 5">
    <name type="scientific">Aeromicrobium wangtongii</name>
    <dbReference type="NCBI Taxonomy" id="2969247"/>
    <lineage>
        <taxon>Bacteria</taxon>
        <taxon>Bacillati</taxon>
        <taxon>Actinomycetota</taxon>
        <taxon>Actinomycetes</taxon>
        <taxon>Propionibacteriales</taxon>
        <taxon>Nocardioidaceae</taxon>
        <taxon>Aeromicrobium</taxon>
    </lineage>
</organism>
<dbReference type="RefSeq" id="WP_232401624.1">
    <property type="nucleotide sequence ID" value="NZ_CP102173.1"/>
</dbReference>
<evidence type="ECO:0000256" key="1">
    <source>
        <dbReference type="ARBA" id="ARBA00008898"/>
    </source>
</evidence>
<dbReference type="InterPro" id="IPR050268">
    <property type="entry name" value="NADH-dep_flavin_reductase"/>
</dbReference>
<name>A0ABY5MAV0_9ACTN</name>
<dbReference type="PANTHER" id="PTHR30466:SF11">
    <property type="entry name" value="FLAVIN-DEPENDENT MONOOXYGENASE, REDUCTASE SUBUNIT HSAB"/>
    <property type="match status" value="1"/>
</dbReference>
<dbReference type="EMBL" id="CP102173">
    <property type="protein sequence ID" value="UUP12896.1"/>
    <property type="molecule type" value="Genomic_DNA"/>
</dbReference>
<dbReference type="PANTHER" id="PTHR30466">
    <property type="entry name" value="FLAVIN REDUCTASE"/>
    <property type="match status" value="1"/>
</dbReference>
<proteinExistence type="inferred from homology"/>
<evidence type="ECO:0000313" key="4">
    <source>
        <dbReference type="EMBL" id="UUP12896.1"/>
    </source>
</evidence>